<name>A0A917J2L5_9BACT</name>
<dbReference type="InterPro" id="IPR009057">
    <property type="entry name" value="Homeodomain-like_sf"/>
</dbReference>
<keyword evidence="5" id="KW-1185">Reference proteome</keyword>
<evidence type="ECO:0000256" key="2">
    <source>
        <dbReference type="PROSITE-ProRule" id="PRU00335"/>
    </source>
</evidence>
<reference evidence="4" key="1">
    <citation type="journal article" date="2014" name="Int. J. Syst. Evol. Microbiol.">
        <title>Complete genome sequence of Corynebacterium casei LMG S-19264T (=DSM 44701T), isolated from a smear-ripened cheese.</title>
        <authorList>
            <consortium name="US DOE Joint Genome Institute (JGI-PGF)"/>
            <person name="Walter F."/>
            <person name="Albersmeier A."/>
            <person name="Kalinowski J."/>
            <person name="Ruckert C."/>
        </authorList>
    </citation>
    <scope>NUCLEOTIDE SEQUENCE</scope>
    <source>
        <strain evidence="4">CGMCC 1.15290</strain>
    </source>
</reference>
<dbReference type="EMBL" id="BMIB01000004">
    <property type="protein sequence ID" value="GGH75072.1"/>
    <property type="molecule type" value="Genomic_DNA"/>
</dbReference>
<feature type="domain" description="HTH tetR-type" evidence="3">
    <location>
        <begin position="8"/>
        <end position="68"/>
    </location>
</feature>
<dbReference type="Gene3D" id="1.10.10.60">
    <property type="entry name" value="Homeodomain-like"/>
    <property type="match status" value="1"/>
</dbReference>
<dbReference type="SUPFAM" id="SSF46689">
    <property type="entry name" value="Homeodomain-like"/>
    <property type="match status" value="1"/>
</dbReference>
<organism evidence="4 5">
    <name type="scientific">Filimonas zeae</name>
    <dbReference type="NCBI Taxonomy" id="1737353"/>
    <lineage>
        <taxon>Bacteria</taxon>
        <taxon>Pseudomonadati</taxon>
        <taxon>Bacteroidota</taxon>
        <taxon>Chitinophagia</taxon>
        <taxon>Chitinophagales</taxon>
        <taxon>Chitinophagaceae</taxon>
        <taxon>Filimonas</taxon>
    </lineage>
</organism>
<accession>A0A917J2L5</accession>
<dbReference type="InterPro" id="IPR001647">
    <property type="entry name" value="HTH_TetR"/>
</dbReference>
<dbReference type="PANTHER" id="PTHR43479">
    <property type="entry name" value="ACREF/ENVCD OPERON REPRESSOR-RELATED"/>
    <property type="match status" value="1"/>
</dbReference>
<dbReference type="Pfam" id="PF00440">
    <property type="entry name" value="TetR_N"/>
    <property type="match status" value="1"/>
</dbReference>
<keyword evidence="1 2" id="KW-0238">DNA-binding</keyword>
<dbReference type="InterPro" id="IPR050624">
    <property type="entry name" value="HTH-type_Tx_Regulator"/>
</dbReference>
<sequence length="206" mass="23947">MTEWLQKEDLNRDIITVSGNLFRKFGFKKTTVEDIAREIGRRKSSLYYYYKSKEDIFEAVVYEEMQRFFRLIQRSLEHSKSSKQKLVLFCKAQFQHLASLCNLNGALKDENQDIPCVITPIKNKFDTAQLELVRKILQEGIEKQEFKEMTASEIDAFAYIIVSSFRGIESPLVTNTQEPDLDSRISFIVEMMVEGIGRPRKNLPSA</sequence>
<dbReference type="GO" id="GO:0003677">
    <property type="term" value="F:DNA binding"/>
    <property type="evidence" value="ECO:0007669"/>
    <property type="project" value="UniProtKB-UniRule"/>
</dbReference>
<evidence type="ECO:0000256" key="1">
    <source>
        <dbReference type="ARBA" id="ARBA00023125"/>
    </source>
</evidence>
<evidence type="ECO:0000313" key="4">
    <source>
        <dbReference type="EMBL" id="GGH75072.1"/>
    </source>
</evidence>
<dbReference type="PRINTS" id="PR00455">
    <property type="entry name" value="HTHTETR"/>
</dbReference>
<gene>
    <name evidence="4" type="ORF">GCM10011379_38260</name>
</gene>
<protein>
    <submittedName>
        <fullName evidence="4">TetR family transcriptional regulator</fullName>
    </submittedName>
</protein>
<comment type="caution">
    <text evidence="4">The sequence shown here is derived from an EMBL/GenBank/DDBJ whole genome shotgun (WGS) entry which is preliminary data.</text>
</comment>
<dbReference type="PROSITE" id="PS50977">
    <property type="entry name" value="HTH_TETR_2"/>
    <property type="match status" value="1"/>
</dbReference>
<dbReference type="Proteomes" id="UP000627292">
    <property type="component" value="Unassembled WGS sequence"/>
</dbReference>
<dbReference type="Gene3D" id="1.10.357.10">
    <property type="entry name" value="Tetracycline Repressor, domain 2"/>
    <property type="match status" value="1"/>
</dbReference>
<dbReference type="PANTHER" id="PTHR43479:SF11">
    <property type="entry name" value="ACREF_ENVCD OPERON REPRESSOR-RELATED"/>
    <property type="match status" value="1"/>
</dbReference>
<evidence type="ECO:0000313" key="5">
    <source>
        <dbReference type="Proteomes" id="UP000627292"/>
    </source>
</evidence>
<evidence type="ECO:0000259" key="3">
    <source>
        <dbReference type="PROSITE" id="PS50977"/>
    </source>
</evidence>
<dbReference type="SUPFAM" id="SSF48498">
    <property type="entry name" value="Tetracyclin repressor-like, C-terminal domain"/>
    <property type="match status" value="1"/>
</dbReference>
<dbReference type="InterPro" id="IPR036271">
    <property type="entry name" value="Tet_transcr_reg_TetR-rel_C_sf"/>
</dbReference>
<dbReference type="AlphaFoldDB" id="A0A917J2L5"/>
<proteinExistence type="predicted"/>
<reference evidence="4" key="2">
    <citation type="submission" date="2020-09" db="EMBL/GenBank/DDBJ databases">
        <authorList>
            <person name="Sun Q."/>
            <person name="Zhou Y."/>
        </authorList>
    </citation>
    <scope>NUCLEOTIDE SEQUENCE</scope>
    <source>
        <strain evidence="4">CGMCC 1.15290</strain>
    </source>
</reference>
<feature type="DNA-binding region" description="H-T-H motif" evidence="2">
    <location>
        <begin position="31"/>
        <end position="50"/>
    </location>
</feature>